<dbReference type="PATRIC" id="fig|379893.4.peg.115"/>
<organism evidence="2 3">
    <name type="scientific">Trabulsiella odontotermitis</name>
    <dbReference type="NCBI Taxonomy" id="379893"/>
    <lineage>
        <taxon>Bacteria</taxon>
        <taxon>Pseudomonadati</taxon>
        <taxon>Pseudomonadota</taxon>
        <taxon>Gammaproteobacteria</taxon>
        <taxon>Enterobacterales</taxon>
        <taxon>Enterobacteriaceae</taxon>
        <taxon>Trabulsiella</taxon>
    </lineage>
</organism>
<keyword evidence="3" id="KW-1185">Reference proteome</keyword>
<dbReference type="Proteomes" id="UP000037393">
    <property type="component" value="Unassembled WGS sequence"/>
</dbReference>
<sequence length="171" mass="19198">MITKEIKIAEFRQAWINELRALLCELSSKLAWLSEKAARTPALAVADGPAQAGDVNVLNDQDICDVYKIICQVKLRINTLSPSPEEKSLLEFLDKHTESNNFSTFLLKDTQEQFLNLCASVLKNEWERVKTGGRFYVNSSNLAKILFVYFMLGAFACGIWSVASQLLADFA</sequence>
<proteinExistence type="predicted"/>
<reference evidence="2 3" key="1">
    <citation type="journal article" date="2015" name="Appl. Environ. Microbiol.">
        <title>The Enterobacterium Trabulsiella odontotermitis Presents Novel Adaptations Related to Its Association with Fungus-Growing Termites.</title>
        <authorList>
            <person name="Sapountzis P."/>
            <person name="Gruntjes T."/>
            <person name="Otani S."/>
            <person name="Estevez J."/>
            <person name="da Costa R.R."/>
            <person name="Plunkett G.3rd."/>
            <person name="Perna N.T."/>
            <person name="Poulsen M."/>
        </authorList>
    </citation>
    <scope>NUCLEOTIDE SEQUENCE [LARGE SCALE GENOMIC DNA]</scope>
    <source>
        <strain evidence="2 3">12</strain>
    </source>
</reference>
<comment type="caution">
    <text evidence="2">The sequence shown here is derived from an EMBL/GenBank/DDBJ whole genome shotgun (WGS) entry which is preliminary data.</text>
</comment>
<evidence type="ECO:0000256" key="1">
    <source>
        <dbReference type="SAM" id="Phobius"/>
    </source>
</evidence>
<protein>
    <submittedName>
        <fullName evidence="2">Uncharacterized protein</fullName>
    </submittedName>
</protein>
<name>A0A0L0H3P9_9ENTR</name>
<accession>A0A0L0H3P9</accession>
<evidence type="ECO:0000313" key="3">
    <source>
        <dbReference type="Proteomes" id="UP000037393"/>
    </source>
</evidence>
<dbReference type="AlphaFoldDB" id="A0A0L0H3P9"/>
<keyword evidence="1" id="KW-0812">Transmembrane</keyword>
<keyword evidence="1" id="KW-1133">Transmembrane helix</keyword>
<evidence type="ECO:0000313" key="2">
    <source>
        <dbReference type="EMBL" id="KNC95584.1"/>
    </source>
</evidence>
<feature type="transmembrane region" description="Helical" evidence="1">
    <location>
        <begin position="146"/>
        <end position="168"/>
    </location>
</feature>
<keyword evidence="1" id="KW-0472">Membrane</keyword>
<dbReference type="EMBL" id="JNGI01000011">
    <property type="protein sequence ID" value="KNC95584.1"/>
    <property type="molecule type" value="Genomic_DNA"/>
</dbReference>
<gene>
    <name evidence="2" type="ORF">GM31_00555</name>
</gene>